<reference evidence="2" key="1">
    <citation type="journal article" date="2019" name="Int. J. Syst. Evol. Microbiol.">
        <title>The Global Catalogue of Microorganisms (GCM) 10K type strain sequencing project: providing services to taxonomists for standard genome sequencing and annotation.</title>
        <authorList>
            <consortium name="The Broad Institute Genomics Platform"/>
            <consortium name="The Broad Institute Genome Sequencing Center for Infectious Disease"/>
            <person name="Wu L."/>
            <person name="Ma J."/>
        </authorList>
    </citation>
    <scope>NUCLEOTIDE SEQUENCE [LARGE SCALE GENOMIC DNA]</scope>
    <source>
        <strain evidence="2">CCTCC AB 2017081</strain>
    </source>
</reference>
<proteinExistence type="predicted"/>
<dbReference type="SUPFAM" id="SSF56349">
    <property type="entry name" value="DNA breaking-rejoining enzymes"/>
    <property type="match status" value="1"/>
</dbReference>
<evidence type="ECO:0000313" key="1">
    <source>
        <dbReference type="EMBL" id="MFC3834152.1"/>
    </source>
</evidence>
<dbReference type="InterPro" id="IPR011010">
    <property type="entry name" value="DNA_brk_join_enz"/>
</dbReference>
<comment type="caution">
    <text evidence="1">The sequence shown here is derived from an EMBL/GenBank/DDBJ whole genome shotgun (WGS) entry which is preliminary data.</text>
</comment>
<dbReference type="RefSeq" id="WP_380102553.1">
    <property type="nucleotide sequence ID" value="NZ_JBHRZG010000022.1"/>
</dbReference>
<evidence type="ECO:0000313" key="2">
    <source>
        <dbReference type="Proteomes" id="UP001595803"/>
    </source>
</evidence>
<gene>
    <name evidence="1" type="ORF">ACFOSB_14955</name>
</gene>
<accession>A0ABV7Z9R2</accession>
<protein>
    <recommendedName>
        <fullName evidence="3">Integrase</fullName>
    </recommendedName>
</protein>
<organism evidence="1 2">
    <name type="scientific">Deinococcus rufus</name>
    <dbReference type="NCBI Taxonomy" id="2136097"/>
    <lineage>
        <taxon>Bacteria</taxon>
        <taxon>Thermotogati</taxon>
        <taxon>Deinococcota</taxon>
        <taxon>Deinococci</taxon>
        <taxon>Deinococcales</taxon>
        <taxon>Deinococcaceae</taxon>
        <taxon>Deinococcus</taxon>
    </lineage>
</organism>
<name>A0ABV7Z9R2_9DEIO</name>
<keyword evidence="2" id="KW-1185">Reference proteome</keyword>
<dbReference type="Proteomes" id="UP001595803">
    <property type="component" value="Unassembled WGS sequence"/>
</dbReference>
<dbReference type="EMBL" id="JBHRZG010000022">
    <property type="protein sequence ID" value="MFC3834152.1"/>
    <property type="molecule type" value="Genomic_DNA"/>
</dbReference>
<evidence type="ECO:0008006" key="3">
    <source>
        <dbReference type="Google" id="ProtNLM"/>
    </source>
</evidence>
<sequence length="288" mass="31439">MTPTPDSVALTLTQALKGYDLDTLLNTLAAHGGARATKQRRANLVRVFRAAESEHVNLLVPPDDFHPWLRRTLTTNENGTPAKANSVVSRLSALRTLYRDLRGQGLIHTDPLLDYTAPSGETGKTPLPARADIEALIAEARTQKDDALTAALLLLTHHAVQVTEILTARWSAYQPDSGTLLRHRTATRLDDPTLRALDALLAQQGGPMQLETFSGRRIFPYDTQDALRLRIFQTCQRAGIGFLPPSGLRRSALRDYPLQAADAGYSNPLAFERAVALARDATTSSGTD</sequence>